<dbReference type="InterPro" id="IPR027304">
    <property type="entry name" value="Trigger_fact/SurA_dom_sf"/>
</dbReference>
<evidence type="ECO:0000256" key="3">
    <source>
        <dbReference type="ARBA" id="ARBA00013194"/>
    </source>
</evidence>
<keyword evidence="4" id="KW-0732">Signal</keyword>
<protein>
    <recommendedName>
        <fullName evidence="3">peptidylprolyl isomerase</fullName>
        <ecNumber evidence="3">5.2.1.8</ecNumber>
    </recommendedName>
</protein>
<proteinExistence type="inferred from homology"/>
<evidence type="ECO:0000256" key="6">
    <source>
        <dbReference type="ARBA" id="ARBA00023235"/>
    </source>
</evidence>
<dbReference type="InterPro" id="IPR046357">
    <property type="entry name" value="PPIase_dom_sf"/>
</dbReference>
<feature type="domain" description="PpiC" evidence="8">
    <location>
        <begin position="123"/>
        <end position="206"/>
    </location>
</feature>
<gene>
    <name evidence="9" type="ORF">GPY61_03735</name>
</gene>
<evidence type="ECO:0000259" key="8">
    <source>
        <dbReference type="PROSITE" id="PS50198"/>
    </source>
</evidence>
<accession>A0A7X3FVZ9</accession>
<dbReference type="AlphaFoldDB" id="A0A7X3FVZ9"/>
<comment type="similarity">
    <text evidence="2">Belongs to the PpiC/parvulin rotamase family.</text>
</comment>
<reference evidence="9 10" key="1">
    <citation type="submission" date="2019-12" db="EMBL/GenBank/DDBJ databases">
        <authorList>
            <person name="Li C."/>
            <person name="Zhao J."/>
        </authorList>
    </citation>
    <scope>NUCLEOTIDE SEQUENCE [LARGE SCALE GENOMIC DNA]</scope>
    <source>
        <strain evidence="9 10">NEAU-DD11</strain>
    </source>
</reference>
<evidence type="ECO:0000256" key="1">
    <source>
        <dbReference type="ARBA" id="ARBA00000971"/>
    </source>
</evidence>
<keyword evidence="6 7" id="KW-0413">Isomerase</keyword>
<organism evidence="9 10">
    <name type="scientific">Massilia cellulosiltytica</name>
    <dbReference type="NCBI Taxonomy" id="2683234"/>
    <lineage>
        <taxon>Bacteria</taxon>
        <taxon>Pseudomonadati</taxon>
        <taxon>Pseudomonadota</taxon>
        <taxon>Betaproteobacteria</taxon>
        <taxon>Burkholderiales</taxon>
        <taxon>Oxalobacteraceae</taxon>
        <taxon>Telluria group</taxon>
        <taxon>Massilia</taxon>
    </lineage>
</organism>
<evidence type="ECO:0000256" key="7">
    <source>
        <dbReference type="PROSITE-ProRule" id="PRU00278"/>
    </source>
</evidence>
<evidence type="ECO:0000256" key="2">
    <source>
        <dbReference type="ARBA" id="ARBA00007656"/>
    </source>
</evidence>
<dbReference type="Pfam" id="PF00639">
    <property type="entry name" value="Rotamase"/>
    <property type="match status" value="1"/>
</dbReference>
<keyword evidence="10" id="KW-1185">Reference proteome</keyword>
<dbReference type="InterPro" id="IPR050245">
    <property type="entry name" value="PrsA_foldase"/>
</dbReference>
<dbReference type="EC" id="5.2.1.8" evidence="3"/>
<dbReference type="SUPFAM" id="SSF54534">
    <property type="entry name" value="FKBP-like"/>
    <property type="match status" value="1"/>
</dbReference>
<evidence type="ECO:0000313" key="9">
    <source>
        <dbReference type="EMBL" id="MVW59034.1"/>
    </source>
</evidence>
<evidence type="ECO:0000256" key="4">
    <source>
        <dbReference type="ARBA" id="ARBA00022729"/>
    </source>
</evidence>
<sequence>MAGIVRIDDEVITTDDFIRTLKLNGQFEGLVEQMVRDRLAARAARQAGLVLAPEQVQERADAFRRALGLHRAADTNHYLDALGVSLDEFEAYIIDGLYQEKMLEQVCSEAAVAQYFKLNSPRFDSVEISHVVLDSEGAAREMLSVLQEEPEAFAEMAREHAVDEGTRQQGGVIGKVLRGSLKGDIEARVFNAREGELLGPFPSPDGACWEIFCVNAKHPATLDADTAAEVRRLLREAWLVARAQEHVIEACPTR</sequence>
<dbReference type="PANTHER" id="PTHR47245:SF1">
    <property type="entry name" value="FOLDASE PROTEIN PRSA"/>
    <property type="match status" value="1"/>
</dbReference>
<evidence type="ECO:0000313" key="10">
    <source>
        <dbReference type="Proteomes" id="UP000443353"/>
    </source>
</evidence>
<dbReference type="Gene3D" id="3.10.50.40">
    <property type="match status" value="1"/>
</dbReference>
<dbReference type="Proteomes" id="UP000443353">
    <property type="component" value="Unassembled WGS sequence"/>
</dbReference>
<keyword evidence="5 7" id="KW-0697">Rotamase</keyword>
<dbReference type="EMBL" id="WSES01000001">
    <property type="protein sequence ID" value="MVW59034.1"/>
    <property type="molecule type" value="Genomic_DNA"/>
</dbReference>
<dbReference type="InterPro" id="IPR000297">
    <property type="entry name" value="PPIase_PpiC"/>
</dbReference>
<comment type="catalytic activity">
    <reaction evidence="1">
        <text>[protein]-peptidylproline (omega=180) = [protein]-peptidylproline (omega=0)</text>
        <dbReference type="Rhea" id="RHEA:16237"/>
        <dbReference type="Rhea" id="RHEA-COMP:10747"/>
        <dbReference type="Rhea" id="RHEA-COMP:10748"/>
        <dbReference type="ChEBI" id="CHEBI:83833"/>
        <dbReference type="ChEBI" id="CHEBI:83834"/>
        <dbReference type="EC" id="5.2.1.8"/>
    </reaction>
</comment>
<dbReference type="SUPFAM" id="SSF109998">
    <property type="entry name" value="Triger factor/SurA peptide-binding domain-like"/>
    <property type="match status" value="1"/>
</dbReference>
<dbReference type="PROSITE" id="PS50198">
    <property type="entry name" value="PPIC_PPIASE_2"/>
    <property type="match status" value="1"/>
</dbReference>
<dbReference type="PANTHER" id="PTHR47245">
    <property type="entry name" value="PEPTIDYLPROLYL ISOMERASE"/>
    <property type="match status" value="1"/>
</dbReference>
<evidence type="ECO:0000256" key="5">
    <source>
        <dbReference type="ARBA" id="ARBA00023110"/>
    </source>
</evidence>
<name>A0A7X3FVZ9_9BURK</name>
<dbReference type="GO" id="GO:0003755">
    <property type="term" value="F:peptidyl-prolyl cis-trans isomerase activity"/>
    <property type="evidence" value="ECO:0007669"/>
    <property type="project" value="UniProtKB-KW"/>
</dbReference>
<dbReference type="RefSeq" id="WP_056133729.1">
    <property type="nucleotide sequence ID" value="NZ_WSES01000001.1"/>
</dbReference>
<comment type="caution">
    <text evidence="9">The sequence shown here is derived from an EMBL/GenBank/DDBJ whole genome shotgun (WGS) entry which is preliminary data.</text>
</comment>